<reference evidence="2" key="1">
    <citation type="submission" date="2022-11" db="UniProtKB">
        <authorList>
            <consortium name="WormBaseParasite"/>
        </authorList>
    </citation>
    <scope>IDENTIFICATION</scope>
</reference>
<sequence>MNSLGDLDVNGIDSVDKNFISLLTNGHTKRFFPLYASSTSRRIASKSFLGHADAQLTSPCLFTDCSFDDVTMCYYVSDNQLKDDEDLLLDLLSVSNLKKWKISNRKVANSLTGIMRDVSGDGWFAYAGETNNPAAIFLMRMSKAIMIPEESLISFYIHMAGKYGRLRVCLDSLQKCPFERNGRELSVKTRGWTNFYINVSSGLHTVKPFFFFKGLMKRNEISPFKRKTQWRKANYPVEIPPSNTKSLNI</sequence>
<keyword evidence="1" id="KW-1185">Reference proteome</keyword>
<dbReference type="AlphaFoldDB" id="A0A915PQA1"/>
<accession>A0A915PQA1</accession>
<protein>
    <submittedName>
        <fullName evidence="2">Homing endonuclease LAGLIDADG domain-containing protein</fullName>
    </submittedName>
</protein>
<name>A0A915PQA1_9BILA</name>
<dbReference type="Proteomes" id="UP000887581">
    <property type="component" value="Unplaced"/>
</dbReference>
<evidence type="ECO:0000313" key="1">
    <source>
        <dbReference type="Proteomes" id="UP000887581"/>
    </source>
</evidence>
<proteinExistence type="predicted"/>
<dbReference type="WBParaSite" id="sdigi.contig19.g1694.t1">
    <property type="protein sequence ID" value="sdigi.contig19.g1694.t1"/>
    <property type="gene ID" value="sdigi.contig19.g1694"/>
</dbReference>
<organism evidence="1 2">
    <name type="scientific">Setaria digitata</name>
    <dbReference type="NCBI Taxonomy" id="48799"/>
    <lineage>
        <taxon>Eukaryota</taxon>
        <taxon>Metazoa</taxon>
        <taxon>Ecdysozoa</taxon>
        <taxon>Nematoda</taxon>
        <taxon>Chromadorea</taxon>
        <taxon>Rhabditida</taxon>
        <taxon>Spirurina</taxon>
        <taxon>Spiruromorpha</taxon>
        <taxon>Filarioidea</taxon>
        <taxon>Setariidae</taxon>
        <taxon>Setaria</taxon>
    </lineage>
</organism>
<dbReference type="Gene3D" id="2.60.120.200">
    <property type="match status" value="1"/>
</dbReference>
<evidence type="ECO:0000313" key="2">
    <source>
        <dbReference type="WBParaSite" id="sdigi.contig19.g1694.t1"/>
    </source>
</evidence>